<dbReference type="EMBL" id="CP017766">
    <property type="protein sequence ID" value="AUB54708.1"/>
    <property type="molecule type" value="Genomic_DNA"/>
</dbReference>
<evidence type="ECO:0000313" key="11">
    <source>
        <dbReference type="Proteomes" id="UP000232806"/>
    </source>
</evidence>
<dbReference type="Gene3D" id="3.40.50.880">
    <property type="match status" value="1"/>
</dbReference>
<dbReference type="Proteomes" id="UP000232806">
    <property type="component" value="Chromosome"/>
</dbReference>
<feature type="domain" description="CobB/CobQ-like glutamine amidotransferase" evidence="9">
    <location>
        <begin position="258"/>
        <end position="454"/>
    </location>
</feature>
<dbReference type="PROSITE" id="PS51274">
    <property type="entry name" value="GATASE_COBBQ"/>
    <property type="match status" value="1"/>
</dbReference>
<comment type="function">
    <text evidence="6 7">Catalyzes amidations at positions B, D, E, and G on adenosylcobyrinic A,C-diamide. NH(2) groups are provided by glutamine, and one molecule of ATP is hydrogenolyzed for each amidation.</text>
</comment>
<dbReference type="PANTHER" id="PTHR21343:SF1">
    <property type="entry name" value="COBYRIC ACID SYNTHASE"/>
    <property type="match status" value="1"/>
</dbReference>
<dbReference type="InterPro" id="IPR004459">
    <property type="entry name" value="CobQ_synth"/>
</dbReference>
<dbReference type="Pfam" id="PF01656">
    <property type="entry name" value="CbiA"/>
    <property type="match status" value="1"/>
</dbReference>
<organism evidence="10 11">
    <name type="scientific">Methanobacterium subterraneum</name>
    <dbReference type="NCBI Taxonomy" id="59277"/>
    <lineage>
        <taxon>Archaea</taxon>
        <taxon>Methanobacteriati</taxon>
        <taxon>Methanobacteriota</taxon>
        <taxon>Methanomada group</taxon>
        <taxon>Methanobacteria</taxon>
        <taxon>Methanobacteriales</taxon>
        <taxon>Methanobacteriaceae</taxon>
        <taxon>Methanobacterium</taxon>
    </lineage>
</organism>
<dbReference type="InterPro" id="IPR029062">
    <property type="entry name" value="Class_I_gatase-like"/>
</dbReference>
<proteinExistence type="inferred from homology"/>
<dbReference type="HAMAP" id="MF_00028">
    <property type="entry name" value="CobQ"/>
    <property type="match status" value="1"/>
</dbReference>
<dbReference type="InterPro" id="IPR033949">
    <property type="entry name" value="CobQ_GATase1"/>
</dbReference>
<dbReference type="RefSeq" id="WP_100904683.1">
    <property type="nucleotide sequence ID" value="NZ_CP017766.1"/>
</dbReference>
<comment type="pathway">
    <text evidence="1 7">Cofactor biosynthesis; adenosylcobalamin biosynthesis.</text>
</comment>
<dbReference type="OrthoDB" id="53136at2157"/>
<dbReference type="NCBIfam" id="TIGR00313">
    <property type="entry name" value="cobQ"/>
    <property type="match status" value="1"/>
</dbReference>
<evidence type="ECO:0000259" key="9">
    <source>
        <dbReference type="Pfam" id="PF07685"/>
    </source>
</evidence>
<dbReference type="GO" id="GO:0003824">
    <property type="term" value="F:catalytic activity"/>
    <property type="evidence" value="ECO:0007669"/>
    <property type="project" value="InterPro"/>
</dbReference>
<dbReference type="AlphaFoldDB" id="A0A2H4V9E6"/>
<dbReference type="GeneID" id="35120086"/>
<dbReference type="Pfam" id="PF07685">
    <property type="entry name" value="GATase_3"/>
    <property type="match status" value="1"/>
</dbReference>
<evidence type="ECO:0000313" key="10">
    <source>
        <dbReference type="EMBL" id="AUB54708.1"/>
    </source>
</evidence>
<gene>
    <name evidence="7" type="primary">cobQ</name>
    <name evidence="10" type="ORF">BK007_00825</name>
</gene>
<protein>
    <recommendedName>
        <fullName evidence="3 7">Probable cobyric acid synthase</fullName>
    </recommendedName>
</protein>
<evidence type="ECO:0000256" key="4">
    <source>
        <dbReference type="ARBA" id="ARBA00022573"/>
    </source>
</evidence>
<dbReference type="CDD" id="cd01750">
    <property type="entry name" value="GATase1_CobQ"/>
    <property type="match status" value="1"/>
</dbReference>
<feature type="domain" description="CobQ/CobB/MinD/ParA nucleotide binding" evidence="8">
    <location>
        <begin position="10"/>
        <end position="242"/>
    </location>
</feature>
<evidence type="ECO:0000256" key="6">
    <source>
        <dbReference type="ARBA" id="ARBA00025166"/>
    </source>
</evidence>
<evidence type="ECO:0000256" key="7">
    <source>
        <dbReference type="HAMAP-Rule" id="MF_00028"/>
    </source>
</evidence>
<dbReference type="Gene3D" id="3.40.50.300">
    <property type="entry name" value="P-loop containing nucleotide triphosphate hydrolases"/>
    <property type="match status" value="1"/>
</dbReference>
<reference evidence="10 11" key="1">
    <citation type="submission" date="2016-10" db="EMBL/GenBank/DDBJ databases">
        <title>Comparative genomics between deep and shallow subseafloor isolates.</title>
        <authorList>
            <person name="Ishii S."/>
            <person name="Miller J.R."/>
            <person name="Sutton G."/>
            <person name="Suzuki S."/>
            <person name="Methe B."/>
            <person name="Inagaki F."/>
            <person name="Imachi H."/>
        </authorList>
    </citation>
    <scope>NUCLEOTIDE SEQUENCE [LARGE SCALE GENOMIC DNA]</scope>
    <source>
        <strain evidence="10 11">MO-MB1</strain>
    </source>
</reference>
<evidence type="ECO:0000256" key="1">
    <source>
        <dbReference type="ARBA" id="ARBA00004953"/>
    </source>
</evidence>
<dbReference type="GO" id="GO:0015420">
    <property type="term" value="F:ABC-type vitamin B12 transporter activity"/>
    <property type="evidence" value="ECO:0007669"/>
    <property type="project" value="UniProtKB-UniRule"/>
</dbReference>
<sequence>MVSSDKTKCIMVQGTASNAGKSVVVAALCRMFAQRGYRVSPFKSQNMSLNSFTTRENREIAMAQVLQAEAARVEPHHHMNPVLLKPKEDFTSQVIVQGKPAGDMNFYHYQHNFRNQALKAIKESLDALKKDYDIIVMEGAGSPAEINMLDVDLANMQIARLADADVILVADIDKGGVFASIAGTFQLLPPEDRQRIKGIIINKFRGNLDILMPGIRQIEDIVGVPVLGVLPYDQELKLPEEDSASLSERKYRSSGKITIGVMRLPRISNFTDIDPLEYEPEVGVKLIEIGDEIGKVDALIIPGTRNSISDMVTLDKAGLAHEIKDLAMEIPVFGICGGYQMLGSKIMDNSLKESSIGSIDGMGILDVKTSFGEIEKIISQSQGTLIRGNGIFKGSEGEILRGYELHEGISKLGESKPLLRVLQGCGNYPQSGFDGAQDGLTAGTYFHGIFHNFHFRRSFTDYLREVKGLETIGYQEDHFQELKKFSIQRLSDLVEDNLDMDSFQEVLHFNI</sequence>
<dbReference type="CDD" id="cd05389">
    <property type="entry name" value="CobQ_N"/>
    <property type="match status" value="1"/>
</dbReference>
<dbReference type="GO" id="GO:0009236">
    <property type="term" value="P:cobalamin biosynthetic process"/>
    <property type="evidence" value="ECO:0007669"/>
    <property type="project" value="UniProtKB-UniRule"/>
</dbReference>
<feature type="active site" description="Nucleophile" evidence="7">
    <location>
        <position position="336"/>
    </location>
</feature>
<feature type="active site" evidence="7">
    <location>
        <position position="447"/>
    </location>
</feature>
<evidence type="ECO:0000256" key="3">
    <source>
        <dbReference type="ARBA" id="ARBA00014921"/>
    </source>
</evidence>
<dbReference type="InterPro" id="IPR011698">
    <property type="entry name" value="GATase_3"/>
</dbReference>
<dbReference type="InterPro" id="IPR047045">
    <property type="entry name" value="CobQ_N"/>
</dbReference>
<keyword evidence="5 7" id="KW-0315">Glutamine amidotransferase</keyword>
<accession>A0A2H4V9E6</accession>
<dbReference type="PANTHER" id="PTHR21343">
    <property type="entry name" value="DETHIOBIOTIN SYNTHETASE"/>
    <property type="match status" value="1"/>
</dbReference>
<dbReference type="InterPro" id="IPR002586">
    <property type="entry name" value="CobQ/CobB/MinD/ParA_Nub-bd_dom"/>
</dbReference>
<dbReference type="InterPro" id="IPR027417">
    <property type="entry name" value="P-loop_NTPase"/>
</dbReference>
<evidence type="ECO:0000256" key="2">
    <source>
        <dbReference type="ARBA" id="ARBA00006205"/>
    </source>
</evidence>
<comment type="similarity">
    <text evidence="2 7">Belongs to the CobB/CobQ family. CobQ subfamily.</text>
</comment>
<dbReference type="UniPathway" id="UPA00148"/>
<dbReference type="SUPFAM" id="SSF52540">
    <property type="entry name" value="P-loop containing nucleoside triphosphate hydrolases"/>
    <property type="match status" value="1"/>
</dbReference>
<dbReference type="NCBIfam" id="NF001989">
    <property type="entry name" value="PRK00784.1"/>
    <property type="match status" value="1"/>
</dbReference>
<keyword evidence="4 7" id="KW-0169">Cobalamin biosynthesis</keyword>
<evidence type="ECO:0000256" key="5">
    <source>
        <dbReference type="ARBA" id="ARBA00022962"/>
    </source>
</evidence>
<evidence type="ECO:0000259" key="8">
    <source>
        <dbReference type="Pfam" id="PF01656"/>
    </source>
</evidence>
<dbReference type="SUPFAM" id="SSF52317">
    <property type="entry name" value="Class I glutamine amidotransferase-like"/>
    <property type="match status" value="1"/>
</dbReference>
<name>A0A2H4V9E6_9EURY</name>